<accession>A0A0R2ANW1</accession>
<dbReference type="AlphaFoldDB" id="A0A0R2ANW1"/>
<dbReference type="RefSeq" id="WP_054658001.1">
    <property type="nucleotide sequence ID" value="NZ_AYYQ01000030.1"/>
</dbReference>
<dbReference type="STRING" id="1423781.FD06_GL001392"/>
<keyword evidence="2" id="KW-1185">Reference proteome</keyword>
<gene>
    <name evidence="1" type="ORF">FD06_GL001392</name>
</gene>
<dbReference type="EMBL" id="AYYQ01000030">
    <property type="protein sequence ID" value="KRM68178.1"/>
    <property type="molecule type" value="Genomic_DNA"/>
</dbReference>
<sequence length="75" mass="8695">MKHLELTFQSEDRKIKTFKLNYANEALGVNELQGAMNRIAALNMFERDGIQLYKVPVAARYVDTNTKTIFDTRNK</sequence>
<dbReference type="Pfam" id="PF11148">
    <property type="entry name" value="DUF2922"/>
    <property type="match status" value="1"/>
</dbReference>
<name>A0A0R2ANW1_9LACO</name>
<dbReference type="Proteomes" id="UP000052012">
    <property type="component" value="Unassembled WGS sequence"/>
</dbReference>
<comment type="caution">
    <text evidence="1">The sequence shown here is derived from an EMBL/GenBank/DDBJ whole genome shotgun (WGS) entry which is preliminary data.</text>
</comment>
<dbReference type="PATRIC" id="fig|1423781.4.peg.1440"/>
<evidence type="ECO:0008006" key="3">
    <source>
        <dbReference type="Google" id="ProtNLM"/>
    </source>
</evidence>
<dbReference type="OrthoDB" id="2323347at2"/>
<evidence type="ECO:0000313" key="1">
    <source>
        <dbReference type="EMBL" id="KRM68178.1"/>
    </source>
</evidence>
<evidence type="ECO:0000313" key="2">
    <source>
        <dbReference type="Proteomes" id="UP000052012"/>
    </source>
</evidence>
<organism evidence="1 2">
    <name type="scientific">Apilactobacillus ozensis DSM 23829 = JCM 17196</name>
    <dbReference type="NCBI Taxonomy" id="1423781"/>
    <lineage>
        <taxon>Bacteria</taxon>
        <taxon>Bacillati</taxon>
        <taxon>Bacillota</taxon>
        <taxon>Bacilli</taxon>
        <taxon>Lactobacillales</taxon>
        <taxon>Lactobacillaceae</taxon>
        <taxon>Apilactobacillus</taxon>
    </lineage>
</organism>
<proteinExistence type="predicted"/>
<dbReference type="InterPro" id="IPR021321">
    <property type="entry name" value="DUF2922"/>
</dbReference>
<reference evidence="1 2" key="1">
    <citation type="journal article" date="2015" name="Genome Announc.">
        <title>Expanding the biotechnology potential of lactobacilli through comparative genomics of 213 strains and associated genera.</title>
        <authorList>
            <person name="Sun Z."/>
            <person name="Harris H.M."/>
            <person name="McCann A."/>
            <person name="Guo C."/>
            <person name="Argimon S."/>
            <person name="Zhang W."/>
            <person name="Yang X."/>
            <person name="Jeffery I.B."/>
            <person name="Cooney J.C."/>
            <person name="Kagawa T.F."/>
            <person name="Liu W."/>
            <person name="Song Y."/>
            <person name="Salvetti E."/>
            <person name="Wrobel A."/>
            <person name="Rasinkangas P."/>
            <person name="Parkhill J."/>
            <person name="Rea M.C."/>
            <person name="O'Sullivan O."/>
            <person name="Ritari J."/>
            <person name="Douillard F.P."/>
            <person name="Paul Ross R."/>
            <person name="Yang R."/>
            <person name="Briner A.E."/>
            <person name="Felis G.E."/>
            <person name="de Vos W.M."/>
            <person name="Barrangou R."/>
            <person name="Klaenhammer T.R."/>
            <person name="Caufield P.W."/>
            <person name="Cui Y."/>
            <person name="Zhang H."/>
            <person name="O'Toole P.W."/>
        </authorList>
    </citation>
    <scope>NUCLEOTIDE SEQUENCE [LARGE SCALE GENOMIC DNA]</scope>
    <source>
        <strain evidence="1 2">DSM 23829</strain>
    </source>
</reference>
<protein>
    <recommendedName>
        <fullName evidence="3">DUF2922 domain-containing protein</fullName>
    </recommendedName>
</protein>